<evidence type="ECO:0000256" key="6">
    <source>
        <dbReference type="ARBA" id="ARBA00023014"/>
    </source>
</evidence>
<dbReference type="GO" id="GO:0046872">
    <property type="term" value="F:metal ion binding"/>
    <property type="evidence" value="ECO:0007669"/>
    <property type="project" value="UniProtKB-KW"/>
</dbReference>
<dbReference type="Pfam" id="PF03167">
    <property type="entry name" value="UDG"/>
    <property type="match status" value="1"/>
</dbReference>
<keyword evidence="5" id="KW-0408">Iron</keyword>
<dbReference type="CDD" id="cd10030">
    <property type="entry name" value="UDG-F4_TTUDGA_SPO1dp_like"/>
    <property type="match status" value="1"/>
</dbReference>
<evidence type="ECO:0000256" key="7">
    <source>
        <dbReference type="ARBA" id="ARBA00023204"/>
    </source>
</evidence>
<keyword evidence="6" id="KW-0411">Iron-sulfur</keyword>
<evidence type="ECO:0000256" key="3">
    <source>
        <dbReference type="ARBA" id="ARBA00022763"/>
    </source>
</evidence>
<reference evidence="9 10" key="1">
    <citation type="submission" date="2016-10" db="EMBL/GenBank/DDBJ databases">
        <authorList>
            <person name="de Groot N.N."/>
        </authorList>
    </citation>
    <scope>NUCLEOTIDE SEQUENCE [LARGE SCALE GENOMIC DNA]</scope>
    <source>
        <strain evidence="9 10">CGMCC 1.10457</strain>
    </source>
</reference>
<dbReference type="AlphaFoldDB" id="A0A1I6LQS0"/>
<evidence type="ECO:0000256" key="5">
    <source>
        <dbReference type="ARBA" id="ARBA00023004"/>
    </source>
</evidence>
<dbReference type="STRING" id="767519.SAMN05216559_2933"/>
<evidence type="ECO:0000313" key="10">
    <source>
        <dbReference type="Proteomes" id="UP000199062"/>
    </source>
</evidence>
<keyword evidence="10" id="KW-1185">Reference proteome</keyword>
<dbReference type="SUPFAM" id="SSF52141">
    <property type="entry name" value="Uracil-DNA glycosylase-like"/>
    <property type="match status" value="1"/>
</dbReference>
<evidence type="ECO:0000313" key="9">
    <source>
        <dbReference type="EMBL" id="SFS05847.1"/>
    </source>
</evidence>
<keyword evidence="2" id="KW-0479">Metal-binding</keyword>
<dbReference type="RefSeq" id="WP_089817294.1">
    <property type="nucleotide sequence ID" value="NZ_FOZK01000003.1"/>
</dbReference>
<protein>
    <submittedName>
        <fullName evidence="9">Uracil-DNA glycosylase, family 4</fullName>
    </submittedName>
</protein>
<dbReference type="OrthoDB" id="186208at2157"/>
<dbReference type="InterPro" id="IPR036895">
    <property type="entry name" value="Uracil-DNA_glycosylase-like_sf"/>
</dbReference>
<organism evidence="9 10">
    <name type="scientific">Halomicrobium zhouii</name>
    <dbReference type="NCBI Taxonomy" id="767519"/>
    <lineage>
        <taxon>Archaea</taxon>
        <taxon>Methanobacteriati</taxon>
        <taxon>Methanobacteriota</taxon>
        <taxon>Stenosarchaea group</taxon>
        <taxon>Halobacteria</taxon>
        <taxon>Halobacteriales</taxon>
        <taxon>Haloarculaceae</taxon>
        <taxon>Halomicrobium</taxon>
    </lineage>
</organism>
<keyword evidence="4" id="KW-0378">Hydrolase</keyword>
<proteinExistence type="predicted"/>
<keyword evidence="3" id="KW-0227">DNA damage</keyword>
<keyword evidence="1" id="KW-0004">4Fe-4S</keyword>
<dbReference type="EMBL" id="FOZK01000003">
    <property type="protein sequence ID" value="SFS05847.1"/>
    <property type="molecule type" value="Genomic_DNA"/>
</dbReference>
<evidence type="ECO:0000256" key="2">
    <source>
        <dbReference type="ARBA" id="ARBA00022723"/>
    </source>
</evidence>
<dbReference type="PANTHER" id="PTHR33693:SF1">
    <property type="entry name" value="TYPE-4 URACIL-DNA GLYCOSYLASE"/>
    <property type="match status" value="1"/>
</dbReference>
<dbReference type="InterPro" id="IPR005122">
    <property type="entry name" value="Uracil-DNA_glycosylase-like"/>
</dbReference>
<evidence type="ECO:0000259" key="8">
    <source>
        <dbReference type="SMART" id="SM00986"/>
    </source>
</evidence>
<dbReference type="Gene3D" id="3.40.470.10">
    <property type="entry name" value="Uracil-DNA glycosylase-like domain"/>
    <property type="match status" value="1"/>
</dbReference>
<sequence>MDARQESASNPFGMDEECENCPELCETRTTIAHGYGDVGAEFVVLGDSPSEAADETGIPFLGDEERGVLDVLAAVDMCEDPDAMEPELSNVFLTYTARCRHPEREPTDREVQNCEPYLNSEIRMINPEIIVPVGQRPLNELAFEYTTFSADELDVEERHATTIRGRGFEIMPMIDPAEQTDDQRTAFLEHFSETLGRDYRQTKGRRGR</sequence>
<gene>
    <name evidence="9" type="ORF">SAMN05216559_2933</name>
</gene>
<feature type="domain" description="Uracil-DNA glycosylase-like" evidence="8">
    <location>
        <begin position="33"/>
        <end position="192"/>
    </location>
</feature>
<name>A0A1I6LQS0_9EURY</name>
<dbReference type="GO" id="GO:0006281">
    <property type="term" value="P:DNA repair"/>
    <property type="evidence" value="ECO:0007669"/>
    <property type="project" value="UniProtKB-KW"/>
</dbReference>
<evidence type="ECO:0000256" key="4">
    <source>
        <dbReference type="ARBA" id="ARBA00022801"/>
    </source>
</evidence>
<evidence type="ECO:0000256" key="1">
    <source>
        <dbReference type="ARBA" id="ARBA00022485"/>
    </source>
</evidence>
<accession>A0A1I6LQS0</accession>
<dbReference type="Proteomes" id="UP000199062">
    <property type="component" value="Unassembled WGS sequence"/>
</dbReference>
<dbReference type="SMART" id="SM00986">
    <property type="entry name" value="UDG"/>
    <property type="match status" value="1"/>
</dbReference>
<dbReference type="PANTHER" id="PTHR33693">
    <property type="entry name" value="TYPE-5 URACIL-DNA GLYCOSYLASE"/>
    <property type="match status" value="1"/>
</dbReference>
<dbReference type="SMART" id="SM00987">
    <property type="entry name" value="UreE_C"/>
    <property type="match status" value="1"/>
</dbReference>
<dbReference type="GO" id="GO:0051539">
    <property type="term" value="F:4 iron, 4 sulfur cluster binding"/>
    <property type="evidence" value="ECO:0007669"/>
    <property type="project" value="UniProtKB-KW"/>
</dbReference>
<keyword evidence="7" id="KW-0234">DNA repair</keyword>
<dbReference type="InterPro" id="IPR051536">
    <property type="entry name" value="UDG_Type-4/5"/>
</dbReference>
<dbReference type="GO" id="GO:0097506">
    <property type="term" value="F:deaminated base DNA N-glycosylase activity"/>
    <property type="evidence" value="ECO:0007669"/>
    <property type="project" value="UniProtKB-ARBA"/>
</dbReference>